<keyword evidence="4" id="KW-0812">Transmembrane</keyword>
<dbReference type="PANTHER" id="PTHR47566:SF1">
    <property type="entry name" value="PROTEIN NUD1"/>
    <property type="match status" value="1"/>
</dbReference>
<name>A0A9D2G8A5_9FIRM</name>
<feature type="compositionally biased region" description="Basic and acidic residues" evidence="3">
    <location>
        <begin position="34"/>
        <end position="51"/>
    </location>
</feature>
<comment type="caution">
    <text evidence="6">The sequence shown here is derived from an EMBL/GenBank/DDBJ whole genome shotgun (WGS) entry which is preliminary data.</text>
</comment>
<feature type="region of interest" description="Disordered" evidence="3">
    <location>
        <begin position="597"/>
        <end position="692"/>
    </location>
</feature>
<keyword evidence="4" id="KW-0472">Membrane</keyword>
<dbReference type="InterPro" id="IPR052574">
    <property type="entry name" value="CDIRP"/>
</dbReference>
<feature type="region of interest" description="Disordered" evidence="3">
    <location>
        <begin position="34"/>
        <end position="115"/>
    </location>
</feature>
<reference evidence="6" key="2">
    <citation type="submission" date="2021-04" db="EMBL/GenBank/DDBJ databases">
        <authorList>
            <person name="Gilroy R."/>
        </authorList>
    </citation>
    <scope>NUCLEOTIDE SEQUENCE</scope>
    <source>
        <strain evidence="6">CHK196-3914</strain>
    </source>
</reference>
<dbReference type="Gene3D" id="3.80.10.10">
    <property type="entry name" value="Ribonuclease Inhibitor"/>
    <property type="match status" value="1"/>
</dbReference>
<evidence type="ECO:0008006" key="8">
    <source>
        <dbReference type="Google" id="ProtNLM"/>
    </source>
</evidence>
<evidence type="ECO:0000256" key="1">
    <source>
        <dbReference type="ARBA" id="ARBA00022614"/>
    </source>
</evidence>
<sequence>MKRKVLALMLSMALIGSSTMIVAAAGEVRDSENIGEEISGKTDIEVEGVDKTEDENTNEINVSDEKGLKDSRGDQQESDQNIAGNRVEICEESNEKESDTSDKEKDNDTTENDDNDLRKKLTAVTTLSDTKIEDGDIDFDAVDANGDNYWDSDVELINSLIENNGLDWEKDAPEKWDELSGGGIRWDTVDVSGLSRVGWLDISDEGMIGEIDLSELSNLTYLDCRGNELTGLNVHGCEYLEELYCSNNMLSELNMEGLSELRWLEAGGNRLEELILNGNASLEIIGCASNLLTELNLSNFPELESLNCSENKLTELNLSGMPKLGGLYCSGNNLTKLDASTFKKLGTLECSNNGLTELKVSGLAGLTNLECSNNFLTELNLSGLSNLPIAFEENGDTTGMCGGNPLKTLTLPAGNTITFDSTDGGYFDVRINPLYASCGQSEEDTVIGFRPVAETGYEFKSWNNLPGNVADSGWWSSPYDGEAVDGWVFVDSGENVTISANFGLISEYSIIEGAGSTWTADSGEGITMRADGEFDKFQSVQVDGVTLDPAYYTAEQGSTIITLKPEFLQALTPGTHTLTIVFTDGSASAEFDIKEVDQEGNPGEEPEEGQKPGDDSKPGDEQQPGDDAGADDGEQNGDSDKGNSGQQISDPDQNNNNGQGQSKPQQNVNQTKDTDTKDNAATTKTVSSVPKTGDETQGLIFAMFAVASIIICAGISRAKIRTRH</sequence>
<dbReference type="PANTHER" id="PTHR47566">
    <property type="match status" value="1"/>
</dbReference>
<proteinExistence type="predicted"/>
<gene>
    <name evidence="6" type="ORF">H9723_06935</name>
</gene>
<evidence type="ECO:0000256" key="3">
    <source>
        <dbReference type="SAM" id="MobiDB-lite"/>
    </source>
</evidence>
<dbReference type="GO" id="GO:0035591">
    <property type="term" value="F:signaling adaptor activity"/>
    <property type="evidence" value="ECO:0007669"/>
    <property type="project" value="TreeGrafter"/>
</dbReference>
<dbReference type="InterPro" id="IPR032675">
    <property type="entry name" value="LRR_dom_sf"/>
</dbReference>
<keyword evidence="1" id="KW-0433">Leucine-rich repeat</keyword>
<dbReference type="Gene3D" id="2.60.40.10">
    <property type="entry name" value="Immunoglobulins"/>
    <property type="match status" value="1"/>
</dbReference>
<evidence type="ECO:0000313" key="7">
    <source>
        <dbReference type="Proteomes" id="UP000824116"/>
    </source>
</evidence>
<keyword evidence="2" id="KW-0677">Repeat</keyword>
<dbReference type="EMBL" id="DXAY01000162">
    <property type="protein sequence ID" value="HIZ74959.1"/>
    <property type="molecule type" value="Genomic_DNA"/>
</dbReference>
<keyword evidence="4" id="KW-1133">Transmembrane helix</keyword>
<feature type="compositionally biased region" description="Basic and acidic residues" evidence="3">
    <location>
        <begin position="93"/>
        <end position="108"/>
    </location>
</feature>
<feature type="compositionally biased region" description="Low complexity" evidence="3">
    <location>
        <begin position="649"/>
        <end position="667"/>
    </location>
</feature>
<dbReference type="InterPro" id="IPR013783">
    <property type="entry name" value="Ig-like_fold"/>
</dbReference>
<feature type="compositionally biased region" description="Acidic residues" evidence="3">
    <location>
        <begin position="628"/>
        <end position="637"/>
    </location>
</feature>
<dbReference type="Proteomes" id="UP000824116">
    <property type="component" value="Unassembled WGS sequence"/>
</dbReference>
<organism evidence="6 7">
    <name type="scientific">Candidatus Mediterraneibacter stercoravium</name>
    <dbReference type="NCBI Taxonomy" id="2838685"/>
    <lineage>
        <taxon>Bacteria</taxon>
        <taxon>Bacillati</taxon>
        <taxon>Bacillota</taxon>
        <taxon>Clostridia</taxon>
        <taxon>Lachnospirales</taxon>
        <taxon>Lachnospiraceae</taxon>
        <taxon>Mediterraneibacter</taxon>
    </lineage>
</organism>
<feature type="chain" id="PRO_5039261705" description="Internalin-A" evidence="5">
    <location>
        <begin position="24"/>
        <end position="724"/>
    </location>
</feature>
<feature type="signal peptide" evidence="5">
    <location>
        <begin position="1"/>
        <end position="23"/>
    </location>
</feature>
<dbReference type="AlphaFoldDB" id="A0A9D2G8A5"/>
<keyword evidence="5" id="KW-0732">Signal</keyword>
<evidence type="ECO:0000256" key="4">
    <source>
        <dbReference type="SAM" id="Phobius"/>
    </source>
</evidence>
<evidence type="ECO:0000313" key="6">
    <source>
        <dbReference type="EMBL" id="HIZ74959.1"/>
    </source>
</evidence>
<evidence type="ECO:0000256" key="2">
    <source>
        <dbReference type="ARBA" id="ARBA00022737"/>
    </source>
</evidence>
<feature type="compositionally biased region" description="Basic and acidic residues" evidence="3">
    <location>
        <begin position="608"/>
        <end position="620"/>
    </location>
</feature>
<feature type="transmembrane region" description="Helical" evidence="4">
    <location>
        <begin position="698"/>
        <end position="716"/>
    </location>
</feature>
<evidence type="ECO:0000256" key="5">
    <source>
        <dbReference type="SAM" id="SignalP"/>
    </source>
</evidence>
<dbReference type="SUPFAM" id="SSF52058">
    <property type="entry name" value="L domain-like"/>
    <property type="match status" value="1"/>
</dbReference>
<feature type="compositionally biased region" description="Basic and acidic residues" evidence="3">
    <location>
        <begin position="63"/>
        <end position="75"/>
    </location>
</feature>
<accession>A0A9D2G8A5</accession>
<protein>
    <recommendedName>
        <fullName evidence="8">Internalin-A</fullName>
    </recommendedName>
</protein>
<reference evidence="6" key="1">
    <citation type="journal article" date="2021" name="PeerJ">
        <title>Extensive microbial diversity within the chicken gut microbiome revealed by metagenomics and culture.</title>
        <authorList>
            <person name="Gilroy R."/>
            <person name="Ravi A."/>
            <person name="Getino M."/>
            <person name="Pursley I."/>
            <person name="Horton D.L."/>
            <person name="Alikhan N.F."/>
            <person name="Baker D."/>
            <person name="Gharbi K."/>
            <person name="Hall N."/>
            <person name="Watson M."/>
            <person name="Adriaenssens E.M."/>
            <person name="Foster-Nyarko E."/>
            <person name="Jarju S."/>
            <person name="Secka A."/>
            <person name="Antonio M."/>
            <person name="Oren A."/>
            <person name="Chaudhuri R.R."/>
            <person name="La Ragione R."/>
            <person name="Hildebrand F."/>
            <person name="Pallen M.J."/>
        </authorList>
    </citation>
    <scope>NUCLEOTIDE SEQUENCE</scope>
    <source>
        <strain evidence="6">CHK196-3914</strain>
    </source>
</reference>